<organism evidence="2">
    <name type="scientific">Rhizophora mucronata</name>
    <name type="common">Asiatic mangrove</name>
    <dbReference type="NCBI Taxonomy" id="61149"/>
    <lineage>
        <taxon>Eukaryota</taxon>
        <taxon>Viridiplantae</taxon>
        <taxon>Streptophyta</taxon>
        <taxon>Embryophyta</taxon>
        <taxon>Tracheophyta</taxon>
        <taxon>Spermatophyta</taxon>
        <taxon>Magnoliopsida</taxon>
        <taxon>eudicotyledons</taxon>
        <taxon>Gunneridae</taxon>
        <taxon>Pentapetalae</taxon>
        <taxon>rosids</taxon>
        <taxon>fabids</taxon>
        <taxon>Malpighiales</taxon>
        <taxon>Rhizophoraceae</taxon>
        <taxon>Rhizophora</taxon>
    </lineage>
</organism>
<evidence type="ECO:0000256" key="1">
    <source>
        <dbReference type="SAM" id="Phobius"/>
    </source>
</evidence>
<dbReference type="Gene3D" id="1.20.1110.10">
    <property type="entry name" value="Calcium-transporting ATPase, transmembrane domain"/>
    <property type="match status" value="1"/>
</dbReference>
<keyword evidence="1" id="KW-0812">Transmembrane</keyword>
<accession>A0A2P2JC93</accession>
<evidence type="ECO:0000313" key="2">
    <source>
        <dbReference type="EMBL" id="MBW91047.1"/>
    </source>
</evidence>
<dbReference type="AlphaFoldDB" id="A0A2P2JC93"/>
<proteinExistence type="predicted"/>
<reference evidence="2" key="1">
    <citation type="submission" date="2018-02" db="EMBL/GenBank/DDBJ databases">
        <title>Rhizophora mucronata_Transcriptome.</title>
        <authorList>
            <person name="Meera S.P."/>
            <person name="Sreeshan A."/>
            <person name="Augustine A."/>
        </authorList>
    </citation>
    <scope>NUCLEOTIDE SEQUENCE</scope>
    <source>
        <tissue evidence="2">Leaf</tissue>
    </source>
</reference>
<name>A0A2P2JC93_RHIMU</name>
<protein>
    <submittedName>
        <fullName evidence="2">Uncharacterized protein</fullName>
    </submittedName>
</protein>
<keyword evidence="1" id="KW-1133">Transmembrane helix</keyword>
<sequence>MMDRVKPSPQPDSWKLGEIFATGIILCAYMAMMVAHKTDFFPLTNNWHFSFF</sequence>
<feature type="transmembrane region" description="Helical" evidence="1">
    <location>
        <begin position="16"/>
        <end position="35"/>
    </location>
</feature>
<dbReference type="EMBL" id="GGEC01010564">
    <property type="protein sequence ID" value="MBW91047.1"/>
    <property type="molecule type" value="Transcribed_RNA"/>
</dbReference>
<keyword evidence="1" id="KW-0472">Membrane</keyword>